<dbReference type="EMBL" id="JASBNA010000042">
    <property type="protein sequence ID" value="KAK7681265.1"/>
    <property type="molecule type" value="Genomic_DNA"/>
</dbReference>
<comment type="caution">
    <text evidence="2">The sequence shown here is derived from an EMBL/GenBank/DDBJ whole genome shotgun (WGS) entry which is preliminary data.</text>
</comment>
<sequence>MLGNQENYCDMLEEALLKKPKFTKYSFGDESEEEKRFKPDEMPTLTTSLEKAIIESITNAGLANDLSKIKKLYDNILIVGGGFAKISGYDLILNDRINIWRPKFLSTSALDDIIEYVTNEQNKLDQLKKELILQEKHKKKQHLMETSSQQQNIPSNVEDIELDEDVLLQIQNQTNLDIDLDYIDSISEQGQSFSVNVLPPPREFDPEMLTWKGGSVYGRLKVVNEMWITYKDWDLLESRCLSYKSLFNY</sequence>
<dbReference type="SUPFAM" id="SSF53067">
    <property type="entry name" value="Actin-like ATPase domain"/>
    <property type="match status" value="1"/>
</dbReference>
<dbReference type="AlphaFoldDB" id="A0AAW0FX35"/>
<evidence type="ECO:0000256" key="1">
    <source>
        <dbReference type="SAM" id="Coils"/>
    </source>
</evidence>
<proteinExistence type="predicted"/>
<name>A0AAW0FX35_9APHY</name>
<dbReference type="Proteomes" id="UP001385951">
    <property type="component" value="Unassembled WGS sequence"/>
</dbReference>
<gene>
    <name evidence="2" type="ORF">QCA50_015652</name>
</gene>
<accession>A0AAW0FX35</accession>
<evidence type="ECO:0000313" key="2">
    <source>
        <dbReference type="EMBL" id="KAK7681265.1"/>
    </source>
</evidence>
<dbReference type="Gene3D" id="3.30.420.580">
    <property type="match status" value="1"/>
</dbReference>
<dbReference type="InterPro" id="IPR043129">
    <property type="entry name" value="ATPase_NBD"/>
</dbReference>
<reference evidence="2 3" key="1">
    <citation type="submission" date="2022-09" db="EMBL/GenBank/DDBJ databases">
        <authorList>
            <person name="Palmer J.M."/>
        </authorList>
    </citation>
    <scope>NUCLEOTIDE SEQUENCE [LARGE SCALE GENOMIC DNA]</scope>
    <source>
        <strain evidence="2 3">DSM 7382</strain>
    </source>
</reference>
<organism evidence="2 3">
    <name type="scientific">Cerrena zonata</name>
    <dbReference type="NCBI Taxonomy" id="2478898"/>
    <lineage>
        <taxon>Eukaryota</taxon>
        <taxon>Fungi</taxon>
        <taxon>Dikarya</taxon>
        <taxon>Basidiomycota</taxon>
        <taxon>Agaricomycotina</taxon>
        <taxon>Agaricomycetes</taxon>
        <taxon>Polyporales</taxon>
        <taxon>Cerrenaceae</taxon>
        <taxon>Cerrena</taxon>
    </lineage>
</organism>
<keyword evidence="3" id="KW-1185">Reference proteome</keyword>
<feature type="coiled-coil region" evidence="1">
    <location>
        <begin position="110"/>
        <end position="137"/>
    </location>
</feature>
<evidence type="ECO:0000313" key="3">
    <source>
        <dbReference type="Proteomes" id="UP001385951"/>
    </source>
</evidence>
<protein>
    <submittedName>
        <fullName evidence="2">Uncharacterized protein</fullName>
    </submittedName>
</protein>
<keyword evidence="1" id="KW-0175">Coiled coil</keyword>